<dbReference type="InterPro" id="IPR027417">
    <property type="entry name" value="P-loop_NTPase"/>
</dbReference>
<feature type="region of interest" description="Disordered" evidence="2">
    <location>
        <begin position="71"/>
        <end position="93"/>
    </location>
</feature>
<sequence length="793" mass="90265">MAVDPSIPRSPVLPPTGQTLQVIPPDLTAQGSSHVSRSEFFANAQNFSIGSAVFVDNRQIDAANTTSAIDRRDRDEVHMGRRVPNNNEERETEEYEKRIRLEEREWERRGEEALQRLERGARPDAMLDRIESAGYVPRCNEDTRESLRDRLTYWGSKIETVEQCLLWLFGPAGVGKSAVAQSVAETLRDEESFGAGFFFSRPNKRSNPDDVIPTLVYQLALLLAPYRLVLGQVFKANPKILNTNRRNQFQELITTAFLPDLTCRPFTLLTHLSDQLLQFLSHRSLLIILDGLDECSNLDAQHEFVELIGGYARLDYHRRLRWMICSRPDPQISAAFDAFENQAIFSQEEIEIDDPEAQQDASRMLERGFNGIRKRFPHQLDPRWPDPSHLDVCLNFLEDSRRGGDHNPLHLLDLLYTRIFSDISKGTLSNTRLVLGVLILHGNAQLTAHVLANFLGLDRATFYSSLYFLHSVLSIPVPDRAHTTGIRVYHASFSDFLKDKRRSGEYSFDEEAINLCVAIRGLKWLGHFGHYTPGNGHVLLPEPLWISDLATRKTVIDKLSKFAFAPTWRAFPRVSEKDLSILEEEIQNFDFSLIGREHLRWYSEDDMEAFGYFIRWLLSSKISSLARLVRRRSGRAGKKNEITIVWNEKDAPAFVRPLTQNVGLLIQNIRLMGRADRISSLHVEIRGHSRVVFHLVFSMSPQDAEEYSENDIVIMLLGSPSSGKSHFVDLLTRGVGLAASDGQDSEISEIRATRVLHPKYGNRIVLVNTPGLVPSSQESTHTMALIDKWFIEK</sequence>
<comment type="caution">
    <text evidence="4">The sequence shown here is derived from an EMBL/GenBank/DDBJ whole genome shotgun (WGS) entry which is preliminary data.</text>
</comment>
<feature type="domain" description="Nephrocystin 3-like N-terminal" evidence="3">
    <location>
        <begin position="153"/>
        <end position="327"/>
    </location>
</feature>
<evidence type="ECO:0000313" key="4">
    <source>
        <dbReference type="EMBL" id="KAJ3562689.1"/>
    </source>
</evidence>
<dbReference type="InterPro" id="IPR056884">
    <property type="entry name" value="NPHP3-like_N"/>
</dbReference>
<reference evidence="4" key="1">
    <citation type="submission" date="2022-07" db="EMBL/GenBank/DDBJ databases">
        <title>Genome Sequence of Leucocoprinus birnbaumii.</title>
        <authorList>
            <person name="Buettner E."/>
        </authorList>
    </citation>
    <scope>NUCLEOTIDE SEQUENCE</scope>
    <source>
        <strain evidence="4">VT141</strain>
    </source>
</reference>
<keyword evidence="5" id="KW-1185">Reference proteome</keyword>
<dbReference type="Gene3D" id="3.40.50.300">
    <property type="entry name" value="P-loop containing nucleotide triphosphate hydrolases"/>
    <property type="match status" value="2"/>
</dbReference>
<evidence type="ECO:0000256" key="1">
    <source>
        <dbReference type="ARBA" id="ARBA00022737"/>
    </source>
</evidence>
<dbReference type="PANTHER" id="PTHR10039">
    <property type="entry name" value="AMELOGENIN"/>
    <property type="match status" value="1"/>
</dbReference>
<evidence type="ECO:0000313" key="5">
    <source>
        <dbReference type="Proteomes" id="UP001213000"/>
    </source>
</evidence>
<dbReference type="AlphaFoldDB" id="A0AAD5VQY3"/>
<evidence type="ECO:0000259" key="3">
    <source>
        <dbReference type="Pfam" id="PF24883"/>
    </source>
</evidence>
<dbReference type="PANTHER" id="PTHR10039:SF14">
    <property type="entry name" value="NACHT DOMAIN-CONTAINING PROTEIN"/>
    <property type="match status" value="1"/>
</dbReference>
<dbReference type="SUPFAM" id="SSF52540">
    <property type="entry name" value="P-loop containing nucleoside triphosphate hydrolases"/>
    <property type="match status" value="2"/>
</dbReference>
<name>A0AAD5VQY3_9AGAR</name>
<accession>A0AAD5VQY3</accession>
<keyword evidence="1" id="KW-0677">Repeat</keyword>
<proteinExistence type="predicted"/>
<dbReference type="Proteomes" id="UP001213000">
    <property type="component" value="Unassembled WGS sequence"/>
</dbReference>
<protein>
    <recommendedName>
        <fullName evidence="3">Nephrocystin 3-like N-terminal domain-containing protein</fullName>
    </recommendedName>
</protein>
<dbReference type="Pfam" id="PF24883">
    <property type="entry name" value="NPHP3_N"/>
    <property type="match status" value="1"/>
</dbReference>
<dbReference type="EMBL" id="JANIEX010000841">
    <property type="protein sequence ID" value="KAJ3562689.1"/>
    <property type="molecule type" value="Genomic_DNA"/>
</dbReference>
<evidence type="ECO:0000256" key="2">
    <source>
        <dbReference type="SAM" id="MobiDB-lite"/>
    </source>
</evidence>
<organism evidence="4 5">
    <name type="scientific">Leucocoprinus birnbaumii</name>
    <dbReference type="NCBI Taxonomy" id="56174"/>
    <lineage>
        <taxon>Eukaryota</taxon>
        <taxon>Fungi</taxon>
        <taxon>Dikarya</taxon>
        <taxon>Basidiomycota</taxon>
        <taxon>Agaricomycotina</taxon>
        <taxon>Agaricomycetes</taxon>
        <taxon>Agaricomycetidae</taxon>
        <taxon>Agaricales</taxon>
        <taxon>Agaricineae</taxon>
        <taxon>Agaricaceae</taxon>
        <taxon>Leucocoprinus</taxon>
    </lineage>
</organism>
<gene>
    <name evidence="4" type="ORF">NP233_g9418</name>
</gene>